<dbReference type="InterPro" id="IPR021122">
    <property type="entry name" value="RNA_ligase_dom_REL/Rnl2"/>
</dbReference>
<sequence>MQKFQKIKSYENEKMFEDKLANNGKEVITIEPTDSLIITEKMDGSNASVTIEDGKLVSYSHNCKLDENKTLNGFYGFINSIPNLNNLPEKYILFGEWLTPHRIVYKPECYNKWYLFDLFDKENNEFLGYKAAQKVFVDLKLDEYDILMAPLLEDEITNITFNDLPRAQEAYSEKSDNSVRGNMEGIVVSDLSKTVPTSETTTGPLRVKLVNAVFKETKQLPKDSINVSEWLNANITLPRISKKILEMQDEDNIKNEKPNFGWMHNGYSHKIALEVLIDALEESPELPAELKQVLQVSKSQTNKFIALTAKDLI</sequence>
<evidence type="ECO:0000259" key="1">
    <source>
        <dbReference type="Pfam" id="PF09414"/>
    </source>
</evidence>
<evidence type="ECO:0000313" key="2">
    <source>
        <dbReference type="EMBL" id="ATG86390.1"/>
    </source>
</evidence>
<organism evidence="2 3">
    <name type="scientific">Lactobacillus phage LpeD</name>
    <dbReference type="NCBI Taxonomy" id="2041210"/>
    <lineage>
        <taxon>Viruses</taxon>
        <taxon>Duplodnaviria</taxon>
        <taxon>Heunggongvirae</taxon>
        <taxon>Uroviricota</taxon>
        <taxon>Caudoviricetes</taxon>
        <taxon>Herelleviridae</taxon>
        <taxon>Elpedvirus</taxon>
        <taxon>Elpedvirus LpeD</taxon>
    </lineage>
</organism>
<gene>
    <name evidence="2" type="ORF">LpeD_144</name>
</gene>
<protein>
    <submittedName>
        <fullName evidence="2">Putative DNA ligase</fullName>
    </submittedName>
</protein>
<dbReference type="Proteomes" id="UP000229296">
    <property type="component" value="Segment"/>
</dbReference>
<name>A0A291I9M2_9CAUD</name>
<proteinExistence type="predicted"/>
<accession>A0A291I9M2</accession>
<dbReference type="EMBL" id="MF787246">
    <property type="protein sequence ID" value="ATG86390.1"/>
    <property type="molecule type" value="Genomic_DNA"/>
</dbReference>
<dbReference type="Pfam" id="PF09414">
    <property type="entry name" value="RNA_ligase"/>
    <property type="match status" value="1"/>
</dbReference>
<dbReference type="Gene3D" id="3.30.470.30">
    <property type="entry name" value="DNA ligase/mRNA capping enzyme"/>
    <property type="match status" value="1"/>
</dbReference>
<keyword evidence="3" id="KW-1185">Reference proteome</keyword>
<evidence type="ECO:0000313" key="3">
    <source>
        <dbReference type="Proteomes" id="UP000229296"/>
    </source>
</evidence>
<dbReference type="SUPFAM" id="SSF56091">
    <property type="entry name" value="DNA ligase/mRNA capping enzyme, catalytic domain"/>
    <property type="match status" value="1"/>
</dbReference>
<keyword evidence="2" id="KW-0436">Ligase</keyword>
<dbReference type="GO" id="GO:0016874">
    <property type="term" value="F:ligase activity"/>
    <property type="evidence" value="ECO:0007669"/>
    <property type="project" value="UniProtKB-KW"/>
</dbReference>
<feature type="domain" description="RNA ligase" evidence="1">
    <location>
        <begin position="35"/>
        <end position="194"/>
    </location>
</feature>
<reference evidence="2 3" key="1">
    <citation type="submission" date="2017-08" db="EMBL/GenBank/DDBJ databases">
        <title>Isolation and Characterization of phages of Lactobacillus pentosus and plantarum.</title>
        <authorList>
            <person name="Qi R."/>
            <person name="Yu M."/>
            <person name="Qiao X."/>
            <person name="Li Y."/>
        </authorList>
    </citation>
    <scope>NUCLEOTIDE SEQUENCE [LARGE SCALE GENOMIC DNA]</scope>
</reference>